<evidence type="ECO:0000256" key="2">
    <source>
        <dbReference type="SAM" id="Phobius"/>
    </source>
</evidence>
<dbReference type="EMBL" id="JBHSJC010000001">
    <property type="protein sequence ID" value="MFC4827973.1"/>
    <property type="molecule type" value="Genomic_DNA"/>
</dbReference>
<dbReference type="Proteomes" id="UP001595960">
    <property type="component" value="Unassembled WGS sequence"/>
</dbReference>
<proteinExistence type="predicted"/>
<comment type="caution">
    <text evidence="3">The sequence shown here is derived from an EMBL/GenBank/DDBJ whole genome shotgun (WGS) entry which is preliminary data.</text>
</comment>
<protein>
    <recommendedName>
        <fullName evidence="5">Dinucleotide-utilizing enzyme</fullName>
    </recommendedName>
</protein>
<feature type="region of interest" description="Disordered" evidence="1">
    <location>
        <begin position="116"/>
        <end position="149"/>
    </location>
</feature>
<dbReference type="RefSeq" id="WP_204390817.1">
    <property type="nucleotide sequence ID" value="NZ_JAFBBW010000001.1"/>
</dbReference>
<keyword evidence="2" id="KW-1133">Transmembrane helix</keyword>
<keyword evidence="2" id="KW-0812">Transmembrane</keyword>
<organism evidence="3 4">
    <name type="scientific">Agromyces aurantiacus</name>
    <dbReference type="NCBI Taxonomy" id="165814"/>
    <lineage>
        <taxon>Bacteria</taxon>
        <taxon>Bacillati</taxon>
        <taxon>Actinomycetota</taxon>
        <taxon>Actinomycetes</taxon>
        <taxon>Micrococcales</taxon>
        <taxon>Microbacteriaceae</taxon>
        <taxon>Agromyces</taxon>
    </lineage>
</organism>
<name>A0ABV9R1K6_9MICO</name>
<evidence type="ECO:0000256" key="1">
    <source>
        <dbReference type="SAM" id="MobiDB-lite"/>
    </source>
</evidence>
<evidence type="ECO:0008006" key="5">
    <source>
        <dbReference type="Google" id="ProtNLM"/>
    </source>
</evidence>
<evidence type="ECO:0000313" key="3">
    <source>
        <dbReference type="EMBL" id="MFC4827973.1"/>
    </source>
</evidence>
<sequence length="149" mass="14767">MPMSRRSIPLAALLIPAVALIASLGVLVLGIVMSVTERDALVTALNSTTATATDVYGGQARLSIATALLGAGIVAAVLSLATIAVVSAIRAITPRAAAPTLADPVLVEDPAADGIDEETIAAGPRATTTGNDLSVAEDGLVEPTTAGSR</sequence>
<evidence type="ECO:0000313" key="4">
    <source>
        <dbReference type="Proteomes" id="UP001595960"/>
    </source>
</evidence>
<gene>
    <name evidence="3" type="ORF">ACFPER_04165</name>
</gene>
<feature type="transmembrane region" description="Helical" evidence="2">
    <location>
        <begin position="64"/>
        <end position="86"/>
    </location>
</feature>
<reference evidence="4" key="1">
    <citation type="journal article" date="2019" name="Int. J. Syst. Evol. Microbiol.">
        <title>The Global Catalogue of Microorganisms (GCM) 10K type strain sequencing project: providing services to taxonomists for standard genome sequencing and annotation.</title>
        <authorList>
            <consortium name="The Broad Institute Genomics Platform"/>
            <consortium name="The Broad Institute Genome Sequencing Center for Infectious Disease"/>
            <person name="Wu L."/>
            <person name="Ma J."/>
        </authorList>
    </citation>
    <scope>NUCLEOTIDE SEQUENCE [LARGE SCALE GENOMIC DNA]</scope>
    <source>
        <strain evidence="4">CGMCC 1.12192</strain>
    </source>
</reference>
<keyword evidence="2" id="KW-0472">Membrane</keyword>
<keyword evidence="4" id="KW-1185">Reference proteome</keyword>
<accession>A0ABV9R1K6</accession>